<evidence type="ECO:0000313" key="2">
    <source>
        <dbReference type="Proteomes" id="UP001596142"/>
    </source>
</evidence>
<protein>
    <recommendedName>
        <fullName evidence="3">DUF2802 domain-containing protein</fullName>
    </recommendedName>
</protein>
<reference evidence="2" key="1">
    <citation type="journal article" date="2019" name="Int. J. Syst. Evol. Microbiol.">
        <title>The Global Catalogue of Microorganisms (GCM) 10K type strain sequencing project: providing services to taxonomists for standard genome sequencing and annotation.</title>
        <authorList>
            <consortium name="The Broad Institute Genomics Platform"/>
            <consortium name="The Broad Institute Genome Sequencing Center for Infectious Disease"/>
            <person name="Wu L."/>
            <person name="Ma J."/>
        </authorList>
    </citation>
    <scope>NUCLEOTIDE SEQUENCE [LARGE SCALE GENOMIC DNA]</scope>
    <source>
        <strain evidence="2">CECT 7184</strain>
    </source>
</reference>
<accession>A0ABW0YPV3</accession>
<evidence type="ECO:0000313" key="1">
    <source>
        <dbReference type="EMBL" id="MFC5713382.1"/>
    </source>
</evidence>
<sequence length="109" mass="12329">MEWMIIILLSIGLGLFILSFCGKDTIKETEKQIEDLSITHLTELYKLKKKVKVLEEELLSSSANPVFSKGSTGTAKLKEEASQFVNEGLDVQDIAQKMRLTEEEVQRLL</sequence>
<name>A0ABW0YPV3_9BACI</name>
<evidence type="ECO:0008006" key="3">
    <source>
        <dbReference type="Google" id="ProtNLM"/>
    </source>
</evidence>
<comment type="caution">
    <text evidence="1">The sequence shown here is derived from an EMBL/GenBank/DDBJ whole genome shotgun (WGS) entry which is preliminary data.</text>
</comment>
<dbReference type="RefSeq" id="WP_054635447.1">
    <property type="nucleotide sequence ID" value="NZ_JBHSOZ010000005.1"/>
</dbReference>
<dbReference type="Proteomes" id="UP001596142">
    <property type="component" value="Unassembled WGS sequence"/>
</dbReference>
<keyword evidence="2" id="KW-1185">Reference proteome</keyword>
<dbReference type="EMBL" id="JBHSOZ010000005">
    <property type="protein sequence ID" value="MFC5713382.1"/>
    <property type="molecule type" value="Genomic_DNA"/>
</dbReference>
<organism evidence="1 2">
    <name type="scientific">Thalassorhabdus alkalitolerans</name>
    <dbReference type="NCBI Taxonomy" id="2282697"/>
    <lineage>
        <taxon>Bacteria</taxon>
        <taxon>Bacillati</taxon>
        <taxon>Bacillota</taxon>
        <taxon>Bacilli</taxon>
        <taxon>Bacillales</taxon>
        <taxon>Bacillaceae</taxon>
        <taxon>Thalassorhabdus</taxon>
    </lineage>
</organism>
<gene>
    <name evidence="1" type="ORF">ACFPU1_11345</name>
</gene>
<proteinExistence type="predicted"/>